<feature type="transmembrane region" description="Helical" evidence="1">
    <location>
        <begin position="254"/>
        <end position="276"/>
    </location>
</feature>
<sequence length="377" mass="43026">MVFLGAIGFPASIYLSRVCFANKGLVSLIYLQTSTSFLAFLIQAGIRAGLRKEFLVGHLRIVNEVESYIKKTWVYIFPPLSVLSLFLMQGYFLPTISALNAILTLLIGLRLVQGRIKAAGFFSSILFLMNFSAGFFCLYFGNDRLAIGIVVEFFAFIIGIIFIYQNLPHINYRRGFNSLIKVLKKYVGLQISSFLIVFCSYIFAQIILRVSQTDKEIIILYSDAIIISGIMTMFLSRLMLIFEQKLVKSGRVESYLWLMHLSLLLTTLCASLIRGGEYYEKMLFFLILLGLLGRYSSALVSSFIQENMRGIFLRMTNAVVIFQVIMLLLNLCRIWYSSWIYFAAFINLFTLSVILLIIYSGKGIAYIVDVSRRNENY</sequence>
<feature type="transmembrane region" description="Helical" evidence="1">
    <location>
        <begin position="316"/>
        <end position="336"/>
    </location>
</feature>
<dbReference type="EMBL" id="LYOZ01000030">
    <property type="protein sequence ID" value="OCH97563.1"/>
    <property type="molecule type" value="Genomic_DNA"/>
</dbReference>
<feature type="transmembrane region" description="Helical" evidence="1">
    <location>
        <begin position="119"/>
        <end position="141"/>
    </location>
</feature>
<proteinExistence type="predicted"/>
<reference evidence="2 3" key="1">
    <citation type="submission" date="2016-05" db="EMBL/GenBank/DDBJ databases">
        <authorList>
            <person name="Prochazka B."/>
            <person name="Indra A."/>
            <person name="Hasenberger P."/>
            <person name="Blaschitz M."/>
            <person name="Wagner L."/>
            <person name="Wewalka G."/>
            <person name="Sorschag S."/>
            <person name="Schmid D."/>
            <person name="Ruppitsch W."/>
        </authorList>
    </citation>
    <scope>NUCLEOTIDE SEQUENCE [LARGE SCALE GENOMIC DNA]</scope>
    <source>
        <strain evidence="2 3">974010_12</strain>
    </source>
</reference>
<feature type="transmembrane region" description="Helical" evidence="1">
    <location>
        <begin position="186"/>
        <end position="207"/>
    </location>
</feature>
<evidence type="ECO:0000313" key="3">
    <source>
        <dbReference type="Proteomes" id="UP000093336"/>
    </source>
</evidence>
<feature type="transmembrane region" description="Helical" evidence="1">
    <location>
        <begin position="31"/>
        <end position="50"/>
    </location>
</feature>
<evidence type="ECO:0000313" key="2">
    <source>
        <dbReference type="EMBL" id="OCH97563.1"/>
    </source>
</evidence>
<keyword evidence="1" id="KW-1133">Transmembrane helix</keyword>
<comment type="caution">
    <text evidence="2">The sequence shown here is derived from an EMBL/GenBank/DDBJ whole genome shotgun (WGS) entry which is preliminary data.</text>
</comment>
<keyword evidence="1" id="KW-0812">Transmembrane</keyword>
<keyword evidence="1" id="KW-0472">Membrane</keyword>
<accession>A0ABX2XSG5</accession>
<feature type="transmembrane region" description="Helical" evidence="1">
    <location>
        <begin position="147"/>
        <end position="165"/>
    </location>
</feature>
<feature type="transmembrane region" description="Helical" evidence="1">
    <location>
        <begin position="342"/>
        <end position="368"/>
    </location>
</feature>
<gene>
    <name evidence="2" type="ORF">A8135_13795</name>
</gene>
<feature type="transmembrane region" description="Helical" evidence="1">
    <location>
        <begin position="282"/>
        <end position="304"/>
    </location>
</feature>
<feature type="transmembrane region" description="Helical" evidence="1">
    <location>
        <begin position="219"/>
        <end position="242"/>
    </location>
</feature>
<evidence type="ECO:0008006" key="4">
    <source>
        <dbReference type="Google" id="ProtNLM"/>
    </source>
</evidence>
<organism evidence="2 3">
    <name type="scientific">Legionella jamestowniensis</name>
    <dbReference type="NCBI Taxonomy" id="455"/>
    <lineage>
        <taxon>Bacteria</taxon>
        <taxon>Pseudomonadati</taxon>
        <taxon>Pseudomonadota</taxon>
        <taxon>Gammaproteobacteria</taxon>
        <taxon>Legionellales</taxon>
        <taxon>Legionellaceae</taxon>
        <taxon>Legionella</taxon>
    </lineage>
</organism>
<feature type="transmembrane region" description="Helical" evidence="1">
    <location>
        <begin position="94"/>
        <end position="112"/>
    </location>
</feature>
<evidence type="ECO:0000256" key="1">
    <source>
        <dbReference type="SAM" id="Phobius"/>
    </source>
</evidence>
<name>A0ABX2XSG5_9GAMM</name>
<dbReference type="Proteomes" id="UP000093336">
    <property type="component" value="Unassembled WGS sequence"/>
</dbReference>
<keyword evidence="3" id="KW-1185">Reference proteome</keyword>
<protein>
    <recommendedName>
        <fullName evidence="4">Polysaccharide biosynthesis protein</fullName>
    </recommendedName>
</protein>